<dbReference type="Pfam" id="PF03936">
    <property type="entry name" value="Terpene_synth_C"/>
    <property type="match status" value="1"/>
</dbReference>
<comment type="pathway">
    <text evidence="1">Secondary metabolite biosynthesis; terpenoid biosynthesis.</text>
</comment>
<dbReference type="SFLD" id="SFLDS00005">
    <property type="entry name" value="Isoprenoid_Synthase_Type_I"/>
    <property type="match status" value="1"/>
</dbReference>
<dbReference type="FunFam" id="1.10.600.10:FF:000007">
    <property type="entry name" value="Isoprene synthase, chloroplastic"/>
    <property type="match status" value="1"/>
</dbReference>
<dbReference type="InterPro" id="IPR044814">
    <property type="entry name" value="Terpene_cyclase_plant_C1"/>
</dbReference>
<keyword evidence="4" id="KW-0456">Lyase</keyword>
<dbReference type="Gene3D" id="1.10.600.10">
    <property type="entry name" value="Farnesyl Diphosphate Synthase"/>
    <property type="match status" value="1"/>
</dbReference>
<evidence type="ECO:0000256" key="2">
    <source>
        <dbReference type="ARBA" id="ARBA00022723"/>
    </source>
</evidence>
<evidence type="ECO:0000259" key="6">
    <source>
        <dbReference type="Pfam" id="PF03936"/>
    </source>
</evidence>
<dbReference type="InterPro" id="IPR050148">
    <property type="entry name" value="Terpene_synthase-like"/>
</dbReference>
<dbReference type="GO" id="GO:0016102">
    <property type="term" value="P:diterpenoid biosynthetic process"/>
    <property type="evidence" value="ECO:0007669"/>
    <property type="project" value="InterPro"/>
</dbReference>
<evidence type="ECO:0000256" key="4">
    <source>
        <dbReference type="ARBA" id="ARBA00023239"/>
    </source>
</evidence>
<dbReference type="EMBL" id="KY502275">
    <property type="protein sequence ID" value="ART66980.1"/>
    <property type="molecule type" value="mRNA"/>
</dbReference>
<dbReference type="FunFam" id="1.50.10.130:FF:000001">
    <property type="entry name" value="Isoprene synthase, chloroplastic"/>
    <property type="match status" value="1"/>
</dbReference>
<dbReference type="CDD" id="cd00684">
    <property type="entry name" value="Terpene_cyclase_plant_C1"/>
    <property type="match status" value="1"/>
</dbReference>
<dbReference type="SMR" id="A0A1Y0BW36"/>
<dbReference type="SUPFAM" id="SSF48576">
    <property type="entry name" value="Terpenoid synthases"/>
    <property type="match status" value="1"/>
</dbReference>
<evidence type="ECO:0000256" key="1">
    <source>
        <dbReference type="ARBA" id="ARBA00004721"/>
    </source>
</evidence>
<gene>
    <name evidence="7" type="primary">TPS1</name>
</gene>
<dbReference type="InterPro" id="IPR036965">
    <property type="entry name" value="Terpene_synth_N_sf"/>
</dbReference>
<dbReference type="UniPathway" id="UPA00213"/>
<organism evidence="7">
    <name type="scientific">Magnolia champaca</name>
    <name type="common">Yellow jade orchid tree</name>
    <name type="synonym">Michelia champaca</name>
    <dbReference type="NCBI Taxonomy" id="86757"/>
    <lineage>
        <taxon>Eukaryota</taxon>
        <taxon>Viridiplantae</taxon>
        <taxon>Streptophyta</taxon>
        <taxon>Embryophyta</taxon>
        <taxon>Tracheophyta</taxon>
        <taxon>Spermatophyta</taxon>
        <taxon>Magnoliopsida</taxon>
        <taxon>Magnoliidae</taxon>
        <taxon>Magnoliales</taxon>
        <taxon>Magnoliaceae</taxon>
        <taxon>Magnolia</taxon>
    </lineage>
</organism>
<dbReference type="InterPro" id="IPR008930">
    <property type="entry name" value="Terpenoid_cyclase/PrenylTrfase"/>
</dbReference>
<dbReference type="GO" id="GO:0010333">
    <property type="term" value="F:terpene synthase activity"/>
    <property type="evidence" value="ECO:0007669"/>
    <property type="project" value="InterPro"/>
</dbReference>
<sequence length="581" mass="67377">MDFLVQSPPFSSVIVPEPFQLQRIQIRWRSKWTPLARSTVRSKPCMSKEILRRSANYHPAIWCPQQIESLTSPYTDRRFVARLEELKIDIKRLIKKTVEPSDRLKLVDLIQRLGIGYHFEKEMKEGLDDVYVAHSDYDLCSAALRFRLLRQHGYEVTPDIFNDYKDEEGKFKAFIKQDAHGLLSLYEASYLGMHEEGVLDEAMEFSRSHLKGLMGSMDSDLTVQVQHAFEIPMHWRMPRLEAKHYIDVYERENRKSLVLLELAKLDFNLVQSKHQHDLKELSRWWRELGLAEKLPFSRDRLVENYVWAMGIASEPQFSKCRIAITKLVSILTVIDDMYDVYGSLDELELFTEAVERWDIKDVDVLPDYMKICYLALYNFANEITYDTLKDHGCNVLPFIKKEWQNLCKAYLVEAKWFSNGYTPTLDEYLMNGWISVGGPVAMVHAYFLQGCPITKELIDQFMDGSDLIYWSSLITRLSDDLGTSEAEMKRGDVPKAIQCRMKETGVSHESAQGHIKGLMSDAWKRLNEECLRSSLPKTFVDMVLNMARTAQCIFEHGDGIGTSKGVTRDRIITLFNEPILI</sequence>
<accession>A0A1Y0BW36</accession>
<protein>
    <submittedName>
        <fullName evidence="7">(R)-linalool synthase</fullName>
    </submittedName>
</protein>
<dbReference type="InterPro" id="IPR034741">
    <property type="entry name" value="Terpene_cyclase-like_1_C"/>
</dbReference>
<reference evidence="7" key="1">
    <citation type="submission" date="2017-01" db="EMBL/GenBank/DDBJ databases">
        <title>Integrated metabolome and transcriptome analysis of Magnolia champaca identifies biosynthetic pathways for floral volatile organic compounds.</title>
        <authorList>
            <person name="Dhandapani S."/>
            <person name="Jin J."/>
            <person name="Sridhar V."/>
            <person name="Sarojam R."/>
            <person name="Chua N.-H."/>
            <person name="Jang I.-C."/>
        </authorList>
    </citation>
    <scope>NUCLEOTIDE SEQUENCE</scope>
</reference>
<name>A0A1Y0BW36_MAGCH</name>
<keyword evidence="3" id="KW-0460">Magnesium</keyword>
<dbReference type="SUPFAM" id="SSF48239">
    <property type="entry name" value="Terpenoid cyclases/Protein prenyltransferases"/>
    <property type="match status" value="1"/>
</dbReference>
<feature type="domain" description="Terpene synthase N-terminal" evidence="5">
    <location>
        <begin position="69"/>
        <end position="228"/>
    </location>
</feature>
<evidence type="ECO:0000313" key="7">
    <source>
        <dbReference type="EMBL" id="ART66980.1"/>
    </source>
</evidence>
<dbReference type="InterPro" id="IPR008949">
    <property type="entry name" value="Isoprenoid_synthase_dom_sf"/>
</dbReference>
<evidence type="ECO:0000259" key="5">
    <source>
        <dbReference type="Pfam" id="PF01397"/>
    </source>
</evidence>
<keyword evidence="2" id="KW-0479">Metal-binding</keyword>
<dbReference type="SFLD" id="SFLDG01019">
    <property type="entry name" value="Terpene_Cyclase_Like_1_C_Termi"/>
    <property type="match status" value="1"/>
</dbReference>
<dbReference type="PANTHER" id="PTHR31225">
    <property type="entry name" value="OS04G0344100 PROTEIN-RELATED"/>
    <property type="match status" value="1"/>
</dbReference>
<dbReference type="GO" id="GO:0000287">
    <property type="term" value="F:magnesium ion binding"/>
    <property type="evidence" value="ECO:0007669"/>
    <property type="project" value="InterPro"/>
</dbReference>
<dbReference type="PANTHER" id="PTHR31225:SF98">
    <property type="entry name" value="TERPENE SYNTHASE 9-RELATED"/>
    <property type="match status" value="1"/>
</dbReference>
<dbReference type="InterPro" id="IPR005630">
    <property type="entry name" value="Terpene_synthase_metal-bd"/>
</dbReference>
<dbReference type="Gene3D" id="1.50.10.130">
    <property type="entry name" value="Terpene synthase, N-terminal domain"/>
    <property type="match status" value="1"/>
</dbReference>
<feature type="domain" description="Terpene synthase metal-binding" evidence="6">
    <location>
        <begin position="286"/>
        <end position="524"/>
    </location>
</feature>
<dbReference type="AlphaFoldDB" id="A0A1Y0BW36"/>
<dbReference type="InterPro" id="IPR001906">
    <property type="entry name" value="Terpene_synth_N"/>
</dbReference>
<dbReference type="Pfam" id="PF01397">
    <property type="entry name" value="Terpene_synth"/>
    <property type="match status" value="1"/>
</dbReference>
<proteinExistence type="evidence at transcript level"/>
<evidence type="ECO:0000256" key="3">
    <source>
        <dbReference type="ARBA" id="ARBA00022842"/>
    </source>
</evidence>